<protein>
    <submittedName>
        <fullName evidence="1">Uncharacterized protein</fullName>
    </submittedName>
</protein>
<dbReference type="AlphaFoldDB" id="J0QHQ2"/>
<dbReference type="EMBL" id="AILX01000012">
    <property type="protein sequence ID" value="EJF85031.1"/>
    <property type="molecule type" value="Genomic_DNA"/>
</dbReference>
<dbReference type="Proteomes" id="UP000002646">
    <property type="component" value="Unassembled WGS sequence"/>
</dbReference>
<organism evidence="1 2">
    <name type="scientific">Cardidatus Bartonella washoeensis 085-0475</name>
    <dbReference type="NCBI Taxonomy" id="1094564"/>
    <lineage>
        <taxon>Bacteria</taxon>
        <taxon>Pseudomonadati</taxon>
        <taxon>Pseudomonadota</taxon>
        <taxon>Alphaproteobacteria</taxon>
        <taxon>Hyphomicrobiales</taxon>
        <taxon>Bartonellaceae</taxon>
        <taxon>Bartonella</taxon>
    </lineage>
</organism>
<accession>J0QHQ2</accession>
<reference evidence="1 2" key="1">
    <citation type="submission" date="2012-03" db="EMBL/GenBank/DDBJ databases">
        <title>The Genome Sequence of Bartonella washoensis 085-0475.</title>
        <authorList>
            <consortium name="The Broad Institute Genome Sequencing Platform"/>
            <consortium name="The Broad Institute Genome Sequencing Center for Infectious Disease"/>
            <person name="Feldgarden M."/>
            <person name="Kirby J."/>
            <person name="Kosoy M."/>
            <person name="Birtles R."/>
            <person name="Probert W.S."/>
            <person name="Chiaraviglio L."/>
            <person name="Young S.K."/>
            <person name="Zeng Q."/>
            <person name="Gargeya S."/>
            <person name="Fitzgerald M."/>
            <person name="Haas B."/>
            <person name="Abouelleil A."/>
            <person name="Alvarado L."/>
            <person name="Arachchi H.M."/>
            <person name="Berlin A."/>
            <person name="Chapman S.B."/>
            <person name="Gearin G."/>
            <person name="Goldberg J."/>
            <person name="Griggs A."/>
            <person name="Gujja S."/>
            <person name="Hansen M."/>
            <person name="Heiman D."/>
            <person name="Howarth C."/>
            <person name="Larimer J."/>
            <person name="Lui A."/>
            <person name="MacDonald P.J.P."/>
            <person name="McCowen C."/>
            <person name="Montmayeur A."/>
            <person name="Murphy C."/>
            <person name="Neiman D."/>
            <person name="Pearson M."/>
            <person name="Priest M."/>
            <person name="Roberts A."/>
            <person name="Saif S."/>
            <person name="Shea T."/>
            <person name="Sisk P."/>
            <person name="Stolte C."/>
            <person name="Sykes S."/>
            <person name="Wortman J."/>
            <person name="Nusbaum C."/>
            <person name="Birren B."/>
        </authorList>
    </citation>
    <scope>NUCLEOTIDE SEQUENCE [LARGE SCALE GENOMIC DNA]</scope>
    <source>
        <strain evidence="1 2">085-0475</strain>
    </source>
</reference>
<evidence type="ECO:0000313" key="2">
    <source>
        <dbReference type="Proteomes" id="UP000002646"/>
    </source>
</evidence>
<evidence type="ECO:0000313" key="1">
    <source>
        <dbReference type="EMBL" id="EJF85031.1"/>
    </source>
</evidence>
<gene>
    <name evidence="1" type="ORF">MCW_00917</name>
</gene>
<sequence>MIIDNEIYTQTITKQPTSPLLQSIFSAHTQSHDVKSKKIKPENDIFKTKVKKLSNLPYQINLST</sequence>
<comment type="caution">
    <text evidence="1">The sequence shown here is derived from an EMBL/GenBank/DDBJ whole genome shotgun (WGS) entry which is preliminary data.</text>
</comment>
<dbReference type="HOGENOM" id="CLU_2858654_0_0_5"/>
<name>J0QHQ2_9HYPH</name>
<proteinExistence type="predicted"/>